<feature type="domain" description="HAMP" evidence="2">
    <location>
        <begin position="372"/>
        <end position="425"/>
    </location>
</feature>
<evidence type="ECO:0000256" key="1">
    <source>
        <dbReference type="SAM" id="Phobius"/>
    </source>
</evidence>
<feature type="transmembrane region" description="Helical" evidence="1">
    <location>
        <begin position="33"/>
        <end position="54"/>
    </location>
</feature>
<keyword evidence="1" id="KW-0812">Transmembrane</keyword>
<sequence>MSCSVEPGRLSVVFLPREVYQFCGDSPMKLIKLVPVAAVSMILLISIMLFTLGIEQWHIYQSAQAKPYAVQFIYDAMIVVEKISFERGPANGLLGDEDRPDPVKRERWNSARAASDAAIAKLKESLAYNSQLDGSDVEQALNKTQILLHKARYDVDRVAHLPKRERTQERIMTEAVHSMFDVIPAATETVTLLMQKANQVYGQLPNAISAAQLASELRDCAGRLGSQFTYALTDQKPMGPNEIQAIQILRGRIEELRSLIELQARQDNSDPRIVMAVGEMEEHYFGKSLNFATSMEKLSYERRPYNIDTAQFAALYVPGMGSIVKLRDVFISITLEDAQTETLNARRRLIERSLVDGFIVLAVTLIFSVIHRRIIHALSEISQSLIRLARGDLNIEVSKSKCDHELGEIFNAICLLRDNGIERKQFELEQKRLIDELETSEIYQVALINELEQRVQQQTALLKHVILELENSLYSISDDLHIPLHVLHPIIQILALQNNEGNIENSHEHLASLQICVNKLESLLAKLHELSKNAKNYGSVTARR</sequence>
<name>A0A127P701_9BURK</name>
<dbReference type="AlphaFoldDB" id="A0A127P701"/>
<dbReference type="GO" id="GO:0007165">
    <property type="term" value="P:signal transduction"/>
    <property type="evidence" value="ECO:0007669"/>
    <property type="project" value="InterPro"/>
</dbReference>
<dbReference type="GO" id="GO:0016020">
    <property type="term" value="C:membrane"/>
    <property type="evidence" value="ECO:0007669"/>
    <property type="project" value="InterPro"/>
</dbReference>
<gene>
    <name evidence="3" type="ORF">CFter6_0492</name>
</gene>
<evidence type="ECO:0000259" key="2">
    <source>
        <dbReference type="PROSITE" id="PS50885"/>
    </source>
</evidence>
<protein>
    <submittedName>
        <fullName evidence="3">HAMP domain protein</fullName>
    </submittedName>
</protein>
<keyword evidence="1" id="KW-1133">Transmembrane helix</keyword>
<dbReference type="InterPro" id="IPR003660">
    <property type="entry name" value="HAMP_dom"/>
</dbReference>
<organism evidence="3">
    <name type="scientific">Collimonas fungivorans</name>
    <dbReference type="NCBI Taxonomy" id="158899"/>
    <lineage>
        <taxon>Bacteria</taxon>
        <taxon>Pseudomonadati</taxon>
        <taxon>Pseudomonadota</taxon>
        <taxon>Betaproteobacteria</taxon>
        <taxon>Burkholderiales</taxon>
        <taxon>Oxalobacteraceae</taxon>
        <taxon>Collimonas</taxon>
    </lineage>
</organism>
<dbReference type="EMBL" id="CP013232">
    <property type="protein sequence ID" value="AMO93221.1"/>
    <property type="molecule type" value="Genomic_DNA"/>
</dbReference>
<accession>A0A127P701</accession>
<dbReference type="Proteomes" id="UP000072421">
    <property type="component" value="Chromosome"/>
</dbReference>
<proteinExistence type="predicted"/>
<dbReference type="PATRIC" id="fig|158899.10.peg.498"/>
<evidence type="ECO:0000313" key="3">
    <source>
        <dbReference type="EMBL" id="AMO93221.1"/>
    </source>
</evidence>
<dbReference type="PROSITE" id="PS50885">
    <property type="entry name" value="HAMP"/>
    <property type="match status" value="1"/>
</dbReference>
<evidence type="ECO:0000313" key="4">
    <source>
        <dbReference type="Proteomes" id="UP000072421"/>
    </source>
</evidence>
<reference evidence="3 4" key="1">
    <citation type="submission" date="2015-11" db="EMBL/GenBank/DDBJ databases">
        <title>Exploring the genomic traits of fungus-feeding bacterial genus Collimonas.</title>
        <authorList>
            <person name="Song C."/>
            <person name="Schmidt R."/>
            <person name="de Jager V."/>
            <person name="Krzyzanowska D."/>
            <person name="Jongedijk E."/>
            <person name="Cankar K."/>
            <person name="Beekwilder J."/>
            <person name="van Veen A."/>
            <person name="de Boer W."/>
            <person name="van Veen J.A."/>
            <person name="Garbeva P."/>
        </authorList>
    </citation>
    <scope>NUCLEOTIDE SEQUENCE [LARGE SCALE GENOMIC DNA]</scope>
    <source>
        <strain evidence="3 4">Ter6</strain>
    </source>
</reference>
<keyword evidence="1" id="KW-0472">Membrane</keyword>
<dbReference type="Gene3D" id="6.10.340.10">
    <property type="match status" value="1"/>
</dbReference>